<dbReference type="EMBL" id="JACSIT010000100">
    <property type="protein sequence ID" value="MBC6994617.1"/>
    <property type="molecule type" value="Genomic_DNA"/>
</dbReference>
<reference evidence="2" key="1">
    <citation type="submission" date="2020-08" db="EMBL/GenBank/DDBJ databases">
        <title>Lewinella bacteria from marine environments.</title>
        <authorList>
            <person name="Zhong Y."/>
        </authorList>
    </citation>
    <scope>NUCLEOTIDE SEQUENCE</scope>
    <source>
        <strain evidence="2">KCTC 42187</strain>
    </source>
</reference>
<dbReference type="RefSeq" id="WP_187466685.1">
    <property type="nucleotide sequence ID" value="NZ_JACSIT010000100.1"/>
</dbReference>
<evidence type="ECO:0000259" key="1">
    <source>
        <dbReference type="Pfam" id="PF01936"/>
    </source>
</evidence>
<dbReference type="CDD" id="cd18722">
    <property type="entry name" value="PIN_NicB-like"/>
    <property type="match status" value="1"/>
</dbReference>
<feature type="domain" description="NYN" evidence="1">
    <location>
        <begin position="8"/>
        <end position="172"/>
    </location>
</feature>
<proteinExistence type="predicted"/>
<evidence type="ECO:0000313" key="2">
    <source>
        <dbReference type="EMBL" id="MBC6994617.1"/>
    </source>
</evidence>
<dbReference type="AlphaFoldDB" id="A0A923TDA3"/>
<organism evidence="2 3">
    <name type="scientific">Neolewinella lacunae</name>
    <dbReference type="NCBI Taxonomy" id="1517758"/>
    <lineage>
        <taxon>Bacteria</taxon>
        <taxon>Pseudomonadati</taxon>
        <taxon>Bacteroidota</taxon>
        <taxon>Saprospiria</taxon>
        <taxon>Saprospirales</taxon>
        <taxon>Lewinellaceae</taxon>
        <taxon>Neolewinella</taxon>
    </lineage>
</organism>
<name>A0A923TDA3_9BACT</name>
<dbReference type="InterPro" id="IPR021139">
    <property type="entry name" value="NYN"/>
</dbReference>
<accession>A0A923TDA3</accession>
<dbReference type="GO" id="GO:0004540">
    <property type="term" value="F:RNA nuclease activity"/>
    <property type="evidence" value="ECO:0007669"/>
    <property type="project" value="InterPro"/>
</dbReference>
<sequence length="201" mass="22887">MKSKLNFYVDGFNLYFGLRTLNSKYKWLDLMALCEVLCRPGQEVGEVKYFTSRITGADAAKTKRQSIYLEALASTGVNIIYGKFQTKKIKCQSCRVTSIRHEEKESDVNLASCLLVDAVEGIADHYLVISGDSDLISPMELARDRYGRDVIPVFPPNRHSSEIKRRMHKHIPLSEASIRQSQLPPVITKQDGYVLCRPDEW</sequence>
<evidence type="ECO:0000313" key="3">
    <source>
        <dbReference type="Proteomes" id="UP000650081"/>
    </source>
</evidence>
<dbReference type="Pfam" id="PF01936">
    <property type="entry name" value="NYN"/>
    <property type="match status" value="1"/>
</dbReference>
<gene>
    <name evidence="2" type="ORF">H9S92_10615</name>
</gene>
<dbReference type="Proteomes" id="UP000650081">
    <property type="component" value="Unassembled WGS sequence"/>
</dbReference>
<dbReference type="Gene3D" id="3.40.50.1010">
    <property type="entry name" value="5'-nuclease"/>
    <property type="match status" value="1"/>
</dbReference>
<protein>
    <submittedName>
        <fullName evidence="2">NYN domain-containing protein</fullName>
    </submittedName>
</protein>
<comment type="caution">
    <text evidence="2">The sequence shown here is derived from an EMBL/GenBank/DDBJ whole genome shotgun (WGS) entry which is preliminary data.</text>
</comment>
<keyword evidence="3" id="KW-1185">Reference proteome</keyword>